<evidence type="ECO:0000313" key="1">
    <source>
        <dbReference type="EMBL" id="WXL26966.1"/>
    </source>
</evidence>
<evidence type="ECO:0000313" key="2">
    <source>
        <dbReference type="Proteomes" id="UP001476583"/>
    </source>
</evidence>
<accession>A0ABZ2RLM5</accession>
<name>A0ABZ2RLM5_ECTME</name>
<protein>
    <submittedName>
        <fullName evidence="1">Uncharacterized protein</fullName>
    </submittedName>
</protein>
<proteinExistence type="predicted"/>
<gene>
    <name evidence="1" type="ORF">WG219_05750</name>
</gene>
<sequence>MFSEKMLLLTYTPRADAESRGYNPWLREIDTPFFNSVKKIAHYGNWKVTPPSSQQVNWTHFDFMHLATGIEAEEILVQPDVAEFAAGWTRQWGLDPNAEDMSVNYRVHKAERVRQGQMKRGGLVALILNPNLNHLPVQAEIWKVTGMVLGKQEMSDTFAVMPLAYVDTVVDPKWGELVLVGECIAQPGF</sequence>
<organism evidence="1 2">
    <name type="scientific">Ectopseudomonas mendocina</name>
    <name type="common">Pseudomonas mendocina</name>
    <dbReference type="NCBI Taxonomy" id="300"/>
    <lineage>
        <taxon>Bacteria</taxon>
        <taxon>Pseudomonadati</taxon>
        <taxon>Pseudomonadota</taxon>
        <taxon>Gammaproteobacteria</taxon>
        <taxon>Pseudomonadales</taxon>
        <taxon>Pseudomonadaceae</taxon>
        <taxon>Ectopseudomonas</taxon>
    </lineage>
</organism>
<keyword evidence="2" id="KW-1185">Reference proteome</keyword>
<dbReference type="EMBL" id="CP148074">
    <property type="protein sequence ID" value="WXL26966.1"/>
    <property type="molecule type" value="Genomic_DNA"/>
</dbReference>
<dbReference type="Proteomes" id="UP001476583">
    <property type="component" value="Chromosome"/>
</dbReference>
<reference evidence="1 2" key="1">
    <citation type="submission" date="2024-03" db="EMBL/GenBank/DDBJ databases">
        <title>Complete genome of BD2.</title>
        <authorList>
            <person name="Cao G."/>
        </authorList>
    </citation>
    <scope>NUCLEOTIDE SEQUENCE [LARGE SCALE GENOMIC DNA]</scope>
    <source>
        <strain evidence="1 2">BD2</strain>
    </source>
</reference>